<dbReference type="EMBL" id="ML978719">
    <property type="protein sequence ID" value="KAF2087724.1"/>
    <property type="molecule type" value="Genomic_DNA"/>
</dbReference>
<evidence type="ECO:0000313" key="3">
    <source>
        <dbReference type="Proteomes" id="UP000799776"/>
    </source>
</evidence>
<dbReference type="PANTHER" id="PTHR35567">
    <property type="entry name" value="MALATE DEHYDROGENASE (AFU_ORTHOLOGUE AFUA_2G13800)"/>
    <property type="match status" value="1"/>
</dbReference>
<dbReference type="OrthoDB" id="1859733at2759"/>
<organism evidence="2 3">
    <name type="scientific">Saccharata proteae CBS 121410</name>
    <dbReference type="NCBI Taxonomy" id="1314787"/>
    <lineage>
        <taxon>Eukaryota</taxon>
        <taxon>Fungi</taxon>
        <taxon>Dikarya</taxon>
        <taxon>Ascomycota</taxon>
        <taxon>Pezizomycotina</taxon>
        <taxon>Dothideomycetes</taxon>
        <taxon>Dothideomycetes incertae sedis</taxon>
        <taxon>Botryosphaeriales</taxon>
        <taxon>Saccharataceae</taxon>
        <taxon>Saccharata</taxon>
    </lineage>
</organism>
<comment type="caution">
    <text evidence="2">The sequence shown here is derived from an EMBL/GenBank/DDBJ whole genome shotgun (WGS) entry which is preliminary data.</text>
</comment>
<feature type="signal peptide" evidence="1">
    <location>
        <begin position="1"/>
        <end position="19"/>
    </location>
</feature>
<evidence type="ECO:0008006" key="4">
    <source>
        <dbReference type="Google" id="ProtNLM"/>
    </source>
</evidence>
<sequence>MATPNRALAFLLFAASIAASPLGHPSPKHSSGAPDLSSLVLPSSSLPAPTGLKLKHVALGIGTQNYTCSADASSVSPSTFGALASLYDIGPFLVTPLGKLFSNSLPALALGMYGALSAIEQSSAWNQIVSQMPMSTDVLQTETFGHHFFADVDTTLTPTWDLTPSTQMYPSDAPNIFFQGKKNATMAAPTEACKGLQGEGAVDWLYLTKATSSDDEITAIYRVITAGGMQPDTCENVNGEDIEVKYAAEYWFYGPGSC</sequence>
<evidence type="ECO:0000313" key="2">
    <source>
        <dbReference type="EMBL" id="KAF2087724.1"/>
    </source>
</evidence>
<evidence type="ECO:0000256" key="1">
    <source>
        <dbReference type="SAM" id="SignalP"/>
    </source>
</evidence>
<dbReference type="PANTHER" id="PTHR35567:SF1">
    <property type="entry name" value="CONSERVED FUNGAL PROTEIN (AFU_ORTHOLOGUE AFUA_1G14230)"/>
    <property type="match status" value="1"/>
</dbReference>
<reference evidence="2" key="1">
    <citation type="journal article" date="2020" name="Stud. Mycol.">
        <title>101 Dothideomycetes genomes: a test case for predicting lifestyles and emergence of pathogens.</title>
        <authorList>
            <person name="Haridas S."/>
            <person name="Albert R."/>
            <person name="Binder M."/>
            <person name="Bloem J."/>
            <person name="Labutti K."/>
            <person name="Salamov A."/>
            <person name="Andreopoulos B."/>
            <person name="Baker S."/>
            <person name="Barry K."/>
            <person name="Bills G."/>
            <person name="Bluhm B."/>
            <person name="Cannon C."/>
            <person name="Castanera R."/>
            <person name="Culley D."/>
            <person name="Daum C."/>
            <person name="Ezra D."/>
            <person name="Gonzalez J."/>
            <person name="Henrissat B."/>
            <person name="Kuo A."/>
            <person name="Liang C."/>
            <person name="Lipzen A."/>
            <person name="Lutzoni F."/>
            <person name="Magnuson J."/>
            <person name="Mondo S."/>
            <person name="Nolan M."/>
            <person name="Ohm R."/>
            <person name="Pangilinan J."/>
            <person name="Park H.-J."/>
            <person name="Ramirez L."/>
            <person name="Alfaro M."/>
            <person name="Sun H."/>
            <person name="Tritt A."/>
            <person name="Yoshinaga Y."/>
            <person name="Zwiers L.-H."/>
            <person name="Turgeon B."/>
            <person name="Goodwin S."/>
            <person name="Spatafora J."/>
            <person name="Crous P."/>
            <person name="Grigoriev I."/>
        </authorList>
    </citation>
    <scope>NUCLEOTIDE SEQUENCE</scope>
    <source>
        <strain evidence="2">CBS 121410</strain>
    </source>
</reference>
<proteinExistence type="predicted"/>
<dbReference type="Pfam" id="PF11937">
    <property type="entry name" value="DUF3455"/>
    <property type="match status" value="1"/>
</dbReference>
<dbReference type="Proteomes" id="UP000799776">
    <property type="component" value="Unassembled WGS sequence"/>
</dbReference>
<name>A0A9P4HX94_9PEZI</name>
<accession>A0A9P4HX94</accession>
<dbReference type="InterPro" id="IPR021851">
    <property type="entry name" value="DUF3455"/>
</dbReference>
<keyword evidence="1" id="KW-0732">Signal</keyword>
<keyword evidence="3" id="KW-1185">Reference proteome</keyword>
<protein>
    <recommendedName>
        <fullName evidence="4">Malate dehydrogenase</fullName>
    </recommendedName>
</protein>
<gene>
    <name evidence="2" type="ORF">K490DRAFT_65566</name>
</gene>
<dbReference type="AlphaFoldDB" id="A0A9P4HX94"/>
<feature type="chain" id="PRO_5040334003" description="Malate dehydrogenase" evidence="1">
    <location>
        <begin position="20"/>
        <end position="258"/>
    </location>
</feature>